<gene>
    <name evidence="3" type="ORF">C884_01460</name>
</gene>
<comment type="caution">
    <text evidence="3">The sequence shown here is derived from an EMBL/GenBank/DDBJ whole genome shotgun (WGS) entry which is preliminary data.</text>
</comment>
<dbReference type="STRING" id="71999.KPaMU14_01015"/>
<feature type="domain" description="Penicillin binding protein A dimerisation" evidence="2">
    <location>
        <begin position="52"/>
        <end position="134"/>
    </location>
</feature>
<reference evidence="3 4" key="1">
    <citation type="journal article" date="2014" name="Genome Announc.">
        <title>Draft Genome Sequence of Kocuria palustris PEL.</title>
        <authorList>
            <person name="Sharma G."/>
            <person name="Khatri I."/>
            <person name="Subramanian S."/>
        </authorList>
    </citation>
    <scope>NUCLEOTIDE SEQUENCE [LARGE SCALE GENOMIC DNA]</scope>
    <source>
        <strain evidence="3 4">PEL</strain>
    </source>
</reference>
<organism evidence="3 4">
    <name type="scientific">Kocuria palustris PEL</name>
    <dbReference type="NCBI Taxonomy" id="1236550"/>
    <lineage>
        <taxon>Bacteria</taxon>
        <taxon>Bacillati</taxon>
        <taxon>Actinomycetota</taxon>
        <taxon>Actinomycetes</taxon>
        <taxon>Micrococcales</taxon>
        <taxon>Micrococcaceae</taxon>
        <taxon>Kocuria</taxon>
    </lineage>
</organism>
<protein>
    <submittedName>
        <fullName evidence="3">Cell division protein FtsI</fullName>
    </submittedName>
</protein>
<accession>M2YAY8</accession>
<evidence type="ECO:0000313" key="3">
    <source>
        <dbReference type="EMBL" id="EME35640.1"/>
    </source>
</evidence>
<dbReference type="Proteomes" id="UP000009877">
    <property type="component" value="Unassembled WGS sequence"/>
</dbReference>
<proteinExistence type="predicted"/>
<keyword evidence="3" id="KW-0132">Cell division</keyword>
<dbReference type="InterPro" id="IPR012338">
    <property type="entry name" value="Beta-lactam/transpept-like"/>
</dbReference>
<dbReference type="AlphaFoldDB" id="M2YAY8"/>
<dbReference type="InterPro" id="IPR050515">
    <property type="entry name" value="Beta-lactam/transpept"/>
</dbReference>
<keyword evidence="4" id="KW-1185">Reference proteome</keyword>
<evidence type="ECO:0000259" key="2">
    <source>
        <dbReference type="Pfam" id="PF21922"/>
    </source>
</evidence>
<dbReference type="InterPro" id="IPR054120">
    <property type="entry name" value="PBPA_dimer"/>
</dbReference>
<dbReference type="GO" id="GO:0008658">
    <property type="term" value="F:penicillin binding"/>
    <property type="evidence" value="ECO:0007669"/>
    <property type="project" value="InterPro"/>
</dbReference>
<dbReference type="GO" id="GO:0071555">
    <property type="term" value="P:cell wall organization"/>
    <property type="evidence" value="ECO:0007669"/>
    <property type="project" value="TreeGrafter"/>
</dbReference>
<dbReference type="GO" id="GO:0051301">
    <property type="term" value="P:cell division"/>
    <property type="evidence" value="ECO:0007669"/>
    <property type="project" value="UniProtKB-KW"/>
</dbReference>
<dbReference type="Gene3D" id="3.90.1310.10">
    <property type="entry name" value="Penicillin-binding protein 2a (Domain 2)"/>
    <property type="match status" value="1"/>
</dbReference>
<dbReference type="Gene3D" id="3.40.710.10">
    <property type="entry name" value="DD-peptidase/beta-lactamase superfamily"/>
    <property type="match status" value="1"/>
</dbReference>
<dbReference type="GO" id="GO:0071972">
    <property type="term" value="F:peptidoglycan L,D-transpeptidase activity"/>
    <property type="evidence" value="ECO:0007669"/>
    <property type="project" value="TreeGrafter"/>
</dbReference>
<sequence>MNRSIRHVWMAAVAMFAVLLLALTSIMFFQQRSLAADPWNTRTLYEQFGRDRGSILAGGEEIARSVPTEGDYAFAREYPQGDLYSEVTGYFSPVYGATALEQEMGDELSGSSDDQFYNRVMSTLSGEQQTGASVETTLDPELQQIAHDSLQGRQGAIVAIEPDTGRILAMASSPGFDPNKMSSHDTESVMAASEAYSSDPAQPLVNRTIGGDLYAPASTFKLIDTVAALESGEYTTDTEIPNPQELELPGTSITLPNYRGGPCDARDVADLQFALENSCNVPFAQVAMDLGEDRIAQTAENFGYGQDLDIPMSVTPSSFPEGMTDAELAMASIGQYDVRSTPMQVAMISAALGNDGVLMKPQLVDQVRSSDLSVIQDFEPEELNQATSADVADTLEDLMVSDVDNGIARGAAVPGHSVAGKTGTAEIGSETGLTDSWFTGFAPADDPEIAIAVVFEDVDTTTASTLTSPTAQRMFEEVLTR</sequence>
<dbReference type="InterPro" id="IPR001460">
    <property type="entry name" value="PCN-bd_Tpept"/>
</dbReference>
<dbReference type="PANTHER" id="PTHR30627:SF24">
    <property type="entry name" value="PENICILLIN-BINDING PROTEIN 4B"/>
    <property type="match status" value="1"/>
</dbReference>
<dbReference type="Pfam" id="PF00905">
    <property type="entry name" value="Transpeptidase"/>
    <property type="match status" value="1"/>
</dbReference>
<name>M2YAY8_9MICC</name>
<feature type="domain" description="Penicillin-binding protein transpeptidase" evidence="1">
    <location>
        <begin position="155"/>
        <end position="473"/>
    </location>
</feature>
<evidence type="ECO:0000313" key="4">
    <source>
        <dbReference type="Proteomes" id="UP000009877"/>
    </source>
</evidence>
<dbReference type="PANTHER" id="PTHR30627">
    <property type="entry name" value="PEPTIDOGLYCAN D,D-TRANSPEPTIDASE"/>
    <property type="match status" value="1"/>
</dbReference>
<dbReference type="EMBL" id="ANHZ02000027">
    <property type="protein sequence ID" value="EME35640.1"/>
    <property type="molecule type" value="Genomic_DNA"/>
</dbReference>
<keyword evidence="3" id="KW-0131">Cell cycle</keyword>
<dbReference type="Pfam" id="PF21922">
    <property type="entry name" value="PBP_dimer_2"/>
    <property type="match status" value="1"/>
</dbReference>
<evidence type="ECO:0000259" key="1">
    <source>
        <dbReference type="Pfam" id="PF00905"/>
    </source>
</evidence>
<dbReference type="RefSeq" id="WP_006215686.1">
    <property type="nucleotide sequence ID" value="NZ_ANHZ02000027.1"/>
</dbReference>
<dbReference type="SUPFAM" id="SSF56601">
    <property type="entry name" value="beta-lactamase/transpeptidase-like"/>
    <property type="match status" value="1"/>
</dbReference>
<dbReference type="GO" id="GO:0005886">
    <property type="term" value="C:plasma membrane"/>
    <property type="evidence" value="ECO:0007669"/>
    <property type="project" value="TreeGrafter"/>
</dbReference>